<dbReference type="RefSeq" id="WP_173127535.1">
    <property type="nucleotide sequence ID" value="NZ_JABRWJ010000007.1"/>
</dbReference>
<reference evidence="1 2" key="1">
    <citation type="submission" date="2020-05" db="EMBL/GenBank/DDBJ databases">
        <title>Aquincola sp. isolate from soil.</title>
        <authorList>
            <person name="Han J."/>
            <person name="Kim D.-U."/>
        </authorList>
    </citation>
    <scope>NUCLEOTIDE SEQUENCE [LARGE SCALE GENOMIC DNA]</scope>
    <source>
        <strain evidence="1 2">S2</strain>
    </source>
</reference>
<sequence>MKRSTILTGSILAIAALGGYWLATRPAELTVQQVSIDVPALAASVASGRFP</sequence>
<gene>
    <name evidence="1" type="ORF">HLB44_22755</name>
</gene>
<organism evidence="1 2">
    <name type="scientific">Pseudaquabacterium terrae</name>
    <dbReference type="NCBI Taxonomy" id="2732868"/>
    <lineage>
        <taxon>Bacteria</taxon>
        <taxon>Pseudomonadati</taxon>
        <taxon>Pseudomonadota</taxon>
        <taxon>Betaproteobacteria</taxon>
        <taxon>Burkholderiales</taxon>
        <taxon>Sphaerotilaceae</taxon>
        <taxon>Pseudaquabacterium</taxon>
    </lineage>
</organism>
<name>A0ABX2EMF1_9BURK</name>
<accession>A0ABX2EMF1</accession>
<protein>
    <recommendedName>
        <fullName evidence="3">Efflux RND transporter periplasmic adaptor subunit</fullName>
    </recommendedName>
</protein>
<evidence type="ECO:0000313" key="2">
    <source>
        <dbReference type="Proteomes" id="UP000737171"/>
    </source>
</evidence>
<dbReference type="Proteomes" id="UP000737171">
    <property type="component" value="Unassembled WGS sequence"/>
</dbReference>
<evidence type="ECO:0008006" key="3">
    <source>
        <dbReference type="Google" id="ProtNLM"/>
    </source>
</evidence>
<comment type="caution">
    <text evidence="1">The sequence shown here is derived from an EMBL/GenBank/DDBJ whole genome shotgun (WGS) entry which is preliminary data.</text>
</comment>
<keyword evidence="2" id="KW-1185">Reference proteome</keyword>
<proteinExistence type="predicted"/>
<dbReference type="EMBL" id="JABRWJ010000007">
    <property type="protein sequence ID" value="NRF69831.1"/>
    <property type="molecule type" value="Genomic_DNA"/>
</dbReference>
<evidence type="ECO:0000313" key="1">
    <source>
        <dbReference type="EMBL" id="NRF69831.1"/>
    </source>
</evidence>